<keyword evidence="2" id="KW-1185">Reference proteome</keyword>
<protein>
    <submittedName>
        <fullName evidence="1">Uncharacterized protein</fullName>
    </submittedName>
</protein>
<dbReference type="GeneID" id="18504282"/>
<name>W5RVB9_9CAUD</name>
<evidence type="ECO:0000313" key="2">
    <source>
        <dbReference type="Proteomes" id="UP000019366"/>
    </source>
</evidence>
<dbReference type="EMBL" id="KF929199">
    <property type="protein sequence ID" value="AHG23965.1"/>
    <property type="molecule type" value="Genomic_DNA"/>
</dbReference>
<evidence type="ECO:0000313" key="1">
    <source>
        <dbReference type="EMBL" id="AHG23965.1"/>
    </source>
</evidence>
<gene>
    <name evidence="1" type="ORF">SEP9_042</name>
</gene>
<dbReference type="KEGG" id="vg:18504282"/>
<accession>W5RVB9</accession>
<proteinExistence type="predicted"/>
<dbReference type="Proteomes" id="UP000019366">
    <property type="component" value="Segment"/>
</dbReference>
<reference evidence="1 2" key="1">
    <citation type="journal article" date="2014" name="Res. Microbiol.">
        <title>Characterization of Staphylococcus epidermidis phage vB_SepS_SEP9 - A unique member of the Siphoviridae family.</title>
        <authorList>
            <person name="Melo L.D."/>
            <person name="Sillankorva S."/>
            <person name="Ackermann H.W."/>
            <person name="Kropinski A.M."/>
            <person name="Azeredo J."/>
            <person name="Cerca N."/>
        </authorList>
    </citation>
    <scope>NUCLEOTIDE SEQUENCE [LARGE SCALE GENOMIC DNA]</scope>
</reference>
<organism evidence="1 2">
    <name type="scientific">Staphylococcus phage vB_SepS_SEP9</name>
    <dbReference type="NCBI Taxonomy" id="1434319"/>
    <lineage>
        <taxon>Viruses</taxon>
        <taxon>Duplodnaviria</taxon>
        <taxon>Heunggongvirae</taxon>
        <taxon>Uroviricota</taxon>
        <taxon>Caudoviricetes</taxon>
        <taxon>Sextaecvirus</taxon>
        <taxon>Sextaecvirus SEP9</taxon>
    </lineage>
</organism>
<dbReference type="RefSeq" id="YP_009007712.1">
    <property type="nucleotide sequence ID" value="NC_023582.1"/>
</dbReference>
<sequence length="50" mass="5971">MTLLIISILCIILFIQLCMRDASSITYEKRRIKKQEEQNIKNKIAYKINK</sequence>